<dbReference type="EMBL" id="JAICBX010000007">
    <property type="protein sequence ID" value="MBW8640667.1"/>
    <property type="molecule type" value="Genomic_DNA"/>
</dbReference>
<dbReference type="RefSeq" id="WP_220231393.1">
    <property type="nucleotide sequence ID" value="NZ_JAICBX010000007.1"/>
</dbReference>
<proteinExistence type="predicted"/>
<feature type="transmembrane region" description="Helical" evidence="1">
    <location>
        <begin position="202"/>
        <end position="220"/>
    </location>
</feature>
<keyword evidence="3" id="KW-1185">Reference proteome</keyword>
<dbReference type="InterPro" id="IPR045708">
    <property type="entry name" value="DUF6064"/>
</dbReference>
<gene>
    <name evidence="2" type="ORF">K1W69_25975</name>
</gene>
<dbReference type="Proteomes" id="UP001196509">
    <property type="component" value="Unassembled WGS sequence"/>
</dbReference>
<feature type="transmembrane region" description="Helical" evidence="1">
    <location>
        <begin position="89"/>
        <end position="106"/>
    </location>
</feature>
<evidence type="ECO:0000313" key="3">
    <source>
        <dbReference type="Proteomes" id="UP001196509"/>
    </source>
</evidence>
<keyword evidence="1" id="KW-1133">Transmembrane helix</keyword>
<feature type="transmembrane region" description="Helical" evidence="1">
    <location>
        <begin position="118"/>
        <end position="139"/>
    </location>
</feature>
<keyword evidence="1" id="KW-0812">Transmembrane</keyword>
<dbReference type="Pfam" id="PF19540">
    <property type="entry name" value="DUF6064"/>
    <property type="match status" value="1"/>
</dbReference>
<dbReference type="AlphaFoldDB" id="A0AAE2ZVU5"/>
<feature type="transmembrane region" description="Helical" evidence="1">
    <location>
        <begin position="151"/>
        <end position="169"/>
    </location>
</feature>
<evidence type="ECO:0000313" key="2">
    <source>
        <dbReference type="EMBL" id="MBW8640667.1"/>
    </source>
</evidence>
<evidence type="ECO:0008006" key="4">
    <source>
        <dbReference type="Google" id="ProtNLM"/>
    </source>
</evidence>
<sequence length="229" mass="25269">MNEWLSYRLSDFVMFSARVYERQIELYNREFAGLQILALCLAVTMIWICLRRPTLANRIVPVILGLGWLWVAWSFLWRRYAEINLLAEYAAIAFALEGAAFLVLALRKRGVAVQLPSASMSSLALAVIALPLFFYPLIAPLTGSPIAAAEFFLMTPDPTALGTLAILAFSGTRLRWLLMIAPTLWCALSAAMLWTLDLPSSRVLAAALPVVLILAVVRGLRRTSAASSP</sequence>
<evidence type="ECO:0000256" key="1">
    <source>
        <dbReference type="SAM" id="Phobius"/>
    </source>
</evidence>
<comment type="caution">
    <text evidence="2">The sequence shown here is derived from an EMBL/GenBank/DDBJ whole genome shotgun (WGS) entry which is preliminary data.</text>
</comment>
<accession>A0AAE2ZVU5</accession>
<name>A0AAE2ZVU5_9HYPH</name>
<feature type="transmembrane region" description="Helical" evidence="1">
    <location>
        <begin position="176"/>
        <end position="196"/>
    </location>
</feature>
<reference evidence="2" key="1">
    <citation type="submission" date="2021-08" db="EMBL/GenBank/DDBJ databases">
        <title>Hoeflea bacterium WL0058 sp. nov., isolated from the sediment.</title>
        <authorList>
            <person name="Wang L."/>
            <person name="Zhang D."/>
        </authorList>
    </citation>
    <scope>NUCLEOTIDE SEQUENCE</scope>
    <source>
        <strain evidence="2">WL0058</strain>
    </source>
</reference>
<organism evidence="2 3">
    <name type="scientific">Flavimaribacter sediminis</name>
    <dbReference type="NCBI Taxonomy" id="2865987"/>
    <lineage>
        <taxon>Bacteria</taxon>
        <taxon>Pseudomonadati</taxon>
        <taxon>Pseudomonadota</taxon>
        <taxon>Alphaproteobacteria</taxon>
        <taxon>Hyphomicrobiales</taxon>
        <taxon>Rhizobiaceae</taxon>
        <taxon>Flavimaribacter</taxon>
    </lineage>
</organism>
<feature type="transmembrane region" description="Helical" evidence="1">
    <location>
        <begin position="59"/>
        <end position="77"/>
    </location>
</feature>
<protein>
    <recommendedName>
        <fullName evidence="4">MFS transporter permease</fullName>
    </recommendedName>
</protein>
<feature type="transmembrane region" description="Helical" evidence="1">
    <location>
        <begin position="31"/>
        <end position="50"/>
    </location>
</feature>
<keyword evidence="1" id="KW-0472">Membrane</keyword>